<keyword evidence="2" id="KW-1185">Reference proteome</keyword>
<reference evidence="1 2" key="1">
    <citation type="submission" date="2023-03" db="EMBL/GenBank/DDBJ databases">
        <title>Speciation in Pyrococcus: adaptation to high temperature as a mechanism.</title>
        <authorList>
            <person name="Gu J."/>
        </authorList>
    </citation>
    <scope>NUCLEOTIDE SEQUENCE [LARGE SCALE GENOMIC DNA]</scope>
    <source>
        <strain evidence="1 2">LMOA34</strain>
    </source>
</reference>
<protein>
    <submittedName>
        <fullName evidence="1">Uncharacterized protein</fullName>
    </submittedName>
</protein>
<proteinExistence type="predicted"/>
<dbReference type="EMBL" id="JARRIG010000007">
    <property type="protein sequence ID" value="MFA4805242.1"/>
    <property type="molecule type" value="Genomic_DNA"/>
</dbReference>
<evidence type="ECO:0000313" key="1">
    <source>
        <dbReference type="EMBL" id="MFA4805242.1"/>
    </source>
</evidence>
<name>A0ABV4T7X7_9EURY</name>
<evidence type="ECO:0000313" key="2">
    <source>
        <dbReference type="Proteomes" id="UP001571980"/>
    </source>
</evidence>
<sequence length="181" mass="21115">MVRMGLDIYGWVEVRYLDKWWAVVKIDNILSRNYEMFSLLFGVDRLGGVNMTIAGMRGFPDDASTEAERDYQAAEKPPASWITYEEIENFDWNTEVETDYIHIYKDGKLVGKVFYTSRLTEDELKELHEKGRLEKGGLTYITGKIRAKDLLSRDWEILLDLMGTLAKHYGSKNVRLVVWFD</sequence>
<gene>
    <name evidence="1" type="ORF">P8X34_10940</name>
</gene>
<accession>A0ABV4T7X7</accession>
<comment type="caution">
    <text evidence="1">The sequence shown here is derived from an EMBL/GenBank/DDBJ whole genome shotgun (WGS) entry which is preliminary data.</text>
</comment>
<dbReference type="RefSeq" id="WP_372824710.1">
    <property type="nucleotide sequence ID" value="NZ_JARRIG010000007.1"/>
</dbReference>
<dbReference type="Proteomes" id="UP001571980">
    <property type="component" value="Unassembled WGS sequence"/>
</dbReference>
<organism evidence="1 2">
    <name type="scientific">Pyrococcus kukulkanii</name>
    <dbReference type="NCBI Taxonomy" id="1609559"/>
    <lineage>
        <taxon>Archaea</taxon>
        <taxon>Methanobacteriati</taxon>
        <taxon>Methanobacteriota</taxon>
        <taxon>Thermococci</taxon>
        <taxon>Thermococcales</taxon>
        <taxon>Thermococcaceae</taxon>
        <taxon>Pyrococcus</taxon>
    </lineage>
</organism>